<evidence type="ECO:0000313" key="1">
    <source>
        <dbReference type="EMBL" id="MDM4013927.1"/>
    </source>
</evidence>
<dbReference type="RefSeq" id="WP_289161648.1">
    <property type="nucleotide sequence ID" value="NZ_JASZZN010000001.1"/>
</dbReference>
<protein>
    <submittedName>
        <fullName evidence="1">Uncharacterized protein</fullName>
    </submittedName>
</protein>
<keyword evidence="2" id="KW-1185">Reference proteome</keyword>
<proteinExistence type="predicted"/>
<dbReference type="Proteomes" id="UP001239462">
    <property type="component" value="Unassembled WGS sequence"/>
</dbReference>
<name>A0ABT7PBQ7_9BACT</name>
<reference evidence="1 2" key="1">
    <citation type="submission" date="2023-06" db="EMBL/GenBank/DDBJ databases">
        <title>Roseiconus lacunae JC819 isolated from Gulf of Mannar region, Tamil Nadu.</title>
        <authorList>
            <person name="Pk S."/>
            <person name="Ch S."/>
            <person name="Ch V.R."/>
        </authorList>
    </citation>
    <scope>NUCLEOTIDE SEQUENCE [LARGE SCALE GENOMIC DNA]</scope>
    <source>
        <strain evidence="1 2">JC819</strain>
    </source>
</reference>
<accession>A0ABT7PBQ7</accession>
<comment type="caution">
    <text evidence="1">The sequence shown here is derived from an EMBL/GenBank/DDBJ whole genome shotgun (WGS) entry which is preliminary data.</text>
</comment>
<evidence type="ECO:0000313" key="2">
    <source>
        <dbReference type="Proteomes" id="UP001239462"/>
    </source>
</evidence>
<gene>
    <name evidence="1" type="ORF">QTN89_00700</name>
</gene>
<sequence length="131" mass="15177">MFFSTESNDALVALRAMDFSHCIAYGRELTRRVSNISDVREEAVYGLFTEFRPLLNRESIRDYADRLSQLGRSDFRDTVDLVPREWHLDSETRDALIDFLTQRASFVADNIEDWLYGPEQQNFASLDGGDE</sequence>
<dbReference type="EMBL" id="JASZZN010000001">
    <property type="protein sequence ID" value="MDM4013927.1"/>
    <property type="molecule type" value="Genomic_DNA"/>
</dbReference>
<organism evidence="1 2">
    <name type="scientific">Roseiconus lacunae</name>
    <dbReference type="NCBI Taxonomy" id="2605694"/>
    <lineage>
        <taxon>Bacteria</taxon>
        <taxon>Pseudomonadati</taxon>
        <taxon>Planctomycetota</taxon>
        <taxon>Planctomycetia</taxon>
        <taxon>Pirellulales</taxon>
        <taxon>Pirellulaceae</taxon>
        <taxon>Roseiconus</taxon>
    </lineage>
</organism>